<protein>
    <submittedName>
        <fullName evidence="2">Uncharacterized membrane protein YczE</fullName>
    </submittedName>
</protein>
<feature type="transmembrane region" description="Helical" evidence="1">
    <location>
        <begin position="7"/>
        <end position="28"/>
    </location>
</feature>
<organism evidence="2 3">
    <name type="scientific">[Clostridium] aminophilum</name>
    <dbReference type="NCBI Taxonomy" id="1526"/>
    <lineage>
        <taxon>Bacteria</taxon>
        <taxon>Bacillati</taxon>
        <taxon>Bacillota</taxon>
        <taxon>Clostridia</taxon>
        <taxon>Lachnospirales</taxon>
        <taxon>Lachnospiraceae</taxon>
    </lineage>
</organism>
<feature type="transmembrane region" description="Helical" evidence="1">
    <location>
        <begin position="50"/>
        <end position="69"/>
    </location>
</feature>
<evidence type="ECO:0000256" key="1">
    <source>
        <dbReference type="SAM" id="Phobius"/>
    </source>
</evidence>
<dbReference type="Pfam" id="PF19700">
    <property type="entry name" value="DUF6198"/>
    <property type="match status" value="1"/>
</dbReference>
<dbReference type="InterPro" id="IPR038750">
    <property type="entry name" value="YczE/YyaS-like"/>
</dbReference>
<dbReference type="RefSeq" id="WP_051684483.1">
    <property type="nucleotide sequence ID" value="NZ_FOZC01000001.1"/>
</dbReference>
<keyword evidence="1" id="KW-1133">Transmembrane helix</keyword>
<dbReference type="PANTHER" id="PTHR40078">
    <property type="entry name" value="INTEGRAL MEMBRANE PROTEIN-RELATED"/>
    <property type="match status" value="1"/>
</dbReference>
<gene>
    <name evidence="2" type="ORF">SAMN02910262_00096</name>
</gene>
<feature type="transmembrane region" description="Helical" evidence="1">
    <location>
        <begin position="175"/>
        <end position="195"/>
    </location>
</feature>
<dbReference type="AlphaFoldDB" id="A0A1I6IA76"/>
<proteinExistence type="predicted"/>
<evidence type="ECO:0000313" key="3">
    <source>
        <dbReference type="Proteomes" id="UP000214760"/>
    </source>
</evidence>
<dbReference type="PANTHER" id="PTHR40078:SF1">
    <property type="entry name" value="INTEGRAL MEMBRANE PROTEIN"/>
    <property type="match status" value="1"/>
</dbReference>
<evidence type="ECO:0000313" key="2">
    <source>
        <dbReference type="EMBL" id="SFR63581.1"/>
    </source>
</evidence>
<name>A0A1I6IA76_9FIRM</name>
<keyword evidence="1" id="KW-0472">Membrane</keyword>
<reference evidence="2 3" key="1">
    <citation type="submission" date="2016-10" db="EMBL/GenBank/DDBJ databases">
        <authorList>
            <person name="de Groot N.N."/>
        </authorList>
    </citation>
    <scope>NUCLEOTIDE SEQUENCE [LARGE SCALE GENOMIC DNA]</scope>
    <source>
        <strain evidence="2 3">F</strain>
    </source>
</reference>
<dbReference type="EMBL" id="FOZC01000001">
    <property type="protein sequence ID" value="SFR63581.1"/>
    <property type="molecule type" value="Genomic_DNA"/>
</dbReference>
<feature type="transmembrane region" description="Helical" evidence="1">
    <location>
        <begin position="104"/>
        <end position="125"/>
    </location>
</feature>
<accession>A0A1I6IA76</accession>
<keyword evidence="1" id="KW-0812">Transmembrane</keyword>
<sequence>MSRKKMVTGWIQIIGGLLIFALGVHLTIRADLGLSPWDCFGMGIAKQTPLNYGLSMTVMGILILLIDVWMHEKIGFGTVLDALLTGNFVQIFNDLDTLPKTNGILTGCLTIVAGLALMSVGQYFYMSSAQCCGPRDTLLVGLGKRLRRFPIGAVQFGLLSMALLFGWMLGGPVGIGTIVSTFGAGIVMQIVFSLIKFEPRKIQHHSILEIVRRRG</sequence>
<dbReference type="Proteomes" id="UP000214760">
    <property type="component" value="Unassembled WGS sequence"/>
</dbReference>
<feature type="transmembrane region" description="Helical" evidence="1">
    <location>
        <begin position="146"/>
        <end position="169"/>
    </location>
</feature>